<dbReference type="Pfam" id="PF17801">
    <property type="entry name" value="Melibiase_C"/>
    <property type="match status" value="1"/>
</dbReference>
<dbReference type="SUPFAM" id="SSF51445">
    <property type="entry name" value="(Trans)glycosidases"/>
    <property type="match status" value="1"/>
</dbReference>
<dbReference type="Pfam" id="PF00652">
    <property type="entry name" value="Ricin_B_lectin"/>
    <property type="match status" value="1"/>
</dbReference>
<evidence type="ECO:0000256" key="7">
    <source>
        <dbReference type="ARBA" id="ARBA00022729"/>
    </source>
</evidence>
<comment type="similarity">
    <text evidence="4 13">Belongs to the glycosyl hydrolase 27 family.</text>
</comment>
<dbReference type="GO" id="GO:0004557">
    <property type="term" value="F:alpha-galactosidase activity"/>
    <property type="evidence" value="ECO:0007669"/>
    <property type="project" value="UniProtKB-EC"/>
</dbReference>
<dbReference type="InterPro" id="IPR000772">
    <property type="entry name" value="Ricin_B_lectin"/>
</dbReference>
<dbReference type="Pfam" id="PF16499">
    <property type="entry name" value="Melibiase_2"/>
    <property type="match status" value="1"/>
</dbReference>
<dbReference type="GO" id="GO:0005975">
    <property type="term" value="P:carbohydrate metabolic process"/>
    <property type="evidence" value="ECO:0007669"/>
    <property type="project" value="InterPro"/>
</dbReference>
<evidence type="ECO:0000256" key="2">
    <source>
        <dbReference type="ARBA" id="ARBA00003969"/>
    </source>
</evidence>
<comment type="catalytic activity">
    <reaction evidence="1 13">
        <text>Hydrolysis of terminal, non-reducing alpha-D-galactose residues in alpha-D-galactosides, including galactose oligosaccharides, galactomannans and galactolipids.</text>
        <dbReference type="EC" id="3.2.1.22"/>
    </reaction>
</comment>
<accession>A0AAQ3M9E2</accession>
<feature type="domain" description="Ricin B lectin" evidence="15">
    <location>
        <begin position="410"/>
        <end position="522"/>
    </location>
</feature>
<evidence type="ECO:0000259" key="15">
    <source>
        <dbReference type="SMART" id="SM00458"/>
    </source>
</evidence>
<dbReference type="Gene3D" id="2.80.10.50">
    <property type="match status" value="1"/>
</dbReference>
<dbReference type="Gene3D" id="2.60.40.1180">
    <property type="entry name" value="Golgi alpha-mannosidase II"/>
    <property type="match status" value="1"/>
</dbReference>
<keyword evidence="12 13" id="KW-0326">Glycosidase</keyword>
<dbReference type="InterPro" id="IPR002241">
    <property type="entry name" value="Glyco_hydro_27"/>
</dbReference>
<evidence type="ECO:0000313" key="16">
    <source>
        <dbReference type="EMBL" id="WPH02471.1"/>
    </source>
</evidence>
<name>A0AAQ3M9E2_9PEZI</name>
<dbReference type="EMBL" id="CP138587">
    <property type="protein sequence ID" value="WPH02471.1"/>
    <property type="molecule type" value="Genomic_DNA"/>
</dbReference>
<dbReference type="GO" id="GO:0030246">
    <property type="term" value="F:carbohydrate binding"/>
    <property type="evidence" value="ECO:0007669"/>
    <property type="project" value="UniProtKB-KW"/>
</dbReference>
<keyword evidence="8" id="KW-0430">Lectin</keyword>
<dbReference type="SUPFAM" id="SSF50370">
    <property type="entry name" value="Ricin B-like lectins"/>
    <property type="match status" value="1"/>
</dbReference>
<evidence type="ECO:0000256" key="13">
    <source>
        <dbReference type="RuleBase" id="RU361168"/>
    </source>
</evidence>
<dbReference type="SMART" id="SM00458">
    <property type="entry name" value="RICIN"/>
    <property type="match status" value="1"/>
</dbReference>
<dbReference type="EC" id="3.2.1.22" evidence="5 13"/>
<dbReference type="InterPro" id="IPR013780">
    <property type="entry name" value="Glyco_hydro_b"/>
</dbReference>
<feature type="chain" id="PRO_5042928836" description="Alpha-galactosidase" evidence="14">
    <location>
        <begin position="24"/>
        <end position="530"/>
    </location>
</feature>
<comment type="function">
    <text evidence="2">Hydrolyzes a variety of simple alpha-D-galactoside as well as more complex molecules such as oligosaccharides and polysaccharides.</text>
</comment>
<dbReference type="PROSITE" id="PS50231">
    <property type="entry name" value="RICIN_B_LECTIN"/>
    <property type="match status" value="1"/>
</dbReference>
<dbReference type="PRINTS" id="PR00740">
    <property type="entry name" value="GLHYDRLASE27"/>
</dbReference>
<protein>
    <recommendedName>
        <fullName evidence="5 13">Alpha-galactosidase</fullName>
        <ecNumber evidence="5 13">3.2.1.22</ecNumber>
    </recommendedName>
    <alternativeName>
        <fullName evidence="13">Melibiase</fullName>
    </alternativeName>
</protein>
<evidence type="ECO:0000256" key="5">
    <source>
        <dbReference type="ARBA" id="ARBA00012755"/>
    </source>
</evidence>
<dbReference type="PANTHER" id="PTHR11452:SF91">
    <property type="entry name" value="ALPHA-GALACTOSIDASE A-RELATED"/>
    <property type="match status" value="1"/>
</dbReference>
<evidence type="ECO:0000256" key="8">
    <source>
        <dbReference type="ARBA" id="ARBA00022734"/>
    </source>
</evidence>
<organism evidence="16 17">
    <name type="scientific">Acrodontium crateriforme</name>
    <dbReference type="NCBI Taxonomy" id="150365"/>
    <lineage>
        <taxon>Eukaryota</taxon>
        <taxon>Fungi</taxon>
        <taxon>Dikarya</taxon>
        <taxon>Ascomycota</taxon>
        <taxon>Pezizomycotina</taxon>
        <taxon>Dothideomycetes</taxon>
        <taxon>Dothideomycetidae</taxon>
        <taxon>Mycosphaerellales</taxon>
        <taxon>Teratosphaeriaceae</taxon>
        <taxon>Acrodontium</taxon>
    </lineage>
</organism>
<dbReference type="InterPro" id="IPR041233">
    <property type="entry name" value="Melibiase_C"/>
</dbReference>
<dbReference type="GO" id="GO:0005576">
    <property type="term" value="C:extracellular region"/>
    <property type="evidence" value="ECO:0007669"/>
    <property type="project" value="UniProtKB-SubCell"/>
</dbReference>
<dbReference type="Proteomes" id="UP001303373">
    <property type="component" value="Chromosome 8"/>
</dbReference>
<evidence type="ECO:0000256" key="6">
    <source>
        <dbReference type="ARBA" id="ARBA00022525"/>
    </source>
</evidence>
<evidence type="ECO:0000256" key="9">
    <source>
        <dbReference type="ARBA" id="ARBA00022801"/>
    </source>
</evidence>
<gene>
    <name evidence="16" type="ORF">R9X50_00533500</name>
</gene>
<keyword evidence="10 13" id="KW-1015">Disulfide bond</keyword>
<evidence type="ECO:0000256" key="3">
    <source>
        <dbReference type="ARBA" id="ARBA00004613"/>
    </source>
</evidence>
<keyword evidence="17" id="KW-1185">Reference proteome</keyword>
<dbReference type="InterPro" id="IPR013785">
    <property type="entry name" value="Aldolase_TIM"/>
</dbReference>
<dbReference type="CDD" id="cd23425">
    <property type="entry name" value="beta-trefoil_Ricin_AglA"/>
    <property type="match status" value="1"/>
</dbReference>
<reference evidence="16 17" key="1">
    <citation type="submission" date="2023-11" db="EMBL/GenBank/DDBJ databases">
        <title>An acidophilic fungus is an integral part of prey digestion in a carnivorous sundew plant.</title>
        <authorList>
            <person name="Tsai I.J."/>
        </authorList>
    </citation>
    <scope>NUCLEOTIDE SEQUENCE [LARGE SCALE GENOMIC DNA]</scope>
    <source>
        <strain evidence="16">169a</strain>
    </source>
</reference>
<keyword evidence="11" id="KW-0325">Glycoprotein</keyword>
<keyword evidence="6" id="KW-0964">Secreted</keyword>
<evidence type="ECO:0000256" key="11">
    <source>
        <dbReference type="ARBA" id="ARBA00023180"/>
    </source>
</evidence>
<dbReference type="SUPFAM" id="SSF51011">
    <property type="entry name" value="Glycosyl hydrolase domain"/>
    <property type="match status" value="1"/>
</dbReference>
<evidence type="ECO:0000256" key="1">
    <source>
        <dbReference type="ARBA" id="ARBA00001255"/>
    </source>
</evidence>
<comment type="subcellular location">
    <subcellularLocation>
        <location evidence="3">Secreted</location>
    </subcellularLocation>
</comment>
<dbReference type="AlphaFoldDB" id="A0AAQ3M9E2"/>
<evidence type="ECO:0000313" key="17">
    <source>
        <dbReference type="Proteomes" id="UP001303373"/>
    </source>
</evidence>
<proteinExistence type="inferred from homology"/>
<evidence type="ECO:0000256" key="12">
    <source>
        <dbReference type="ARBA" id="ARBA00023295"/>
    </source>
</evidence>
<keyword evidence="7 14" id="KW-0732">Signal</keyword>
<dbReference type="Gene3D" id="3.20.20.70">
    <property type="entry name" value="Aldolase class I"/>
    <property type="match status" value="1"/>
</dbReference>
<sequence>MLFSRPSSTTVFFLASAITTALASIENVSLLPTPPMGFNNWARFQCNLNEQLFVETADAMASNGLLAAGYDRLNLDDCWMTHQRAADGQLQWDPEKFPRGLIWLGQYFKARGFHFGIYEDAGNATCGGYPGSLGYEAIDAKTFGDWGIDYLKLDACNIDPFTAGHYKQLYRKWHAILSSSDKPLIFSESAPAYFSDTNNNTDWYDILDIMPENGELARHSDDIDIYDYYTAAEYWESIMTNYRNNYRIARYQQPGFYNDPDFLIADWPIPLDERKSQFALWASFSAPLIISADVPNLTKDEIAYLSNKDIIAVDQDALAQQATLVQQDANFDVLTKSLSNGDRLLTVLNKGDKTNTITLDLQRAGLPQGSTVTAKDLWTSQSQSITNQIKITLNTHATAIYRLSGVKNVTPTGQIFNALSYNCLTASGNVATFGTCEAASSQVWQISPRGLISPLSNPNKCLTAQNGQLSMAKCSPSKTSHQWEYRLTGNLFNKNSNQCLVEGDSGLTTCGFELDSQVFGLPVGVKVVRT</sequence>
<dbReference type="PANTHER" id="PTHR11452">
    <property type="entry name" value="ALPHA-GALACTOSIDASE/ALPHA-N-ACETYLGALACTOSAMINIDASE"/>
    <property type="match status" value="1"/>
</dbReference>
<dbReference type="CDD" id="cd14792">
    <property type="entry name" value="GH27"/>
    <property type="match status" value="1"/>
</dbReference>
<evidence type="ECO:0000256" key="10">
    <source>
        <dbReference type="ARBA" id="ARBA00023157"/>
    </source>
</evidence>
<keyword evidence="9 13" id="KW-0378">Hydrolase</keyword>
<dbReference type="InterPro" id="IPR017853">
    <property type="entry name" value="GH"/>
</dbReference>
<feature type="signal peptide" evidence="14">
    <location>
        <begin position="1"/>
        <end position="23"/>
    </location>
</feature>
<dbReference type="InterPro" id="IPR035992">
    <property type="entry name" value="Ricin_B-like_lectins"/>
</dbReference>
<evidence type="ECO:0000256" key="4">
    <source>
        <dbReference type="ARBA" id="ARBA00009743"/>
    </source>
</evidence>
<evidence type="ECO:0000256" key="14">
    <source>
        <dbReference type="SAM" id="SignalP"/>
    </source>
</evidence>
<dbReference type="FunFam" id="3.20.20.70:FF:000177">
    <property type="entry name" value="Alpha-galactosidase"/>
    <property type="match status" value="1"/>
</dbReference>